<dbReference type="AlphaFoldDB" id="A0A9P5AI24"/>
<accession>A0A9P5AI24</accession>
<name>A0A9P5AI24_9HYPO</name>
<gene>
    <name evidence="1" type="ORF">FBEOM_7147</name>
</gene>
<evidence type="ECO:0000313" key="1">
    <source>
        <dbReference type="EMBL" id="KAF4338971.1"/>
    </source>
</evidence>
<protein>
    <submittedName>
        <fullName evidence="1">Uncharacterized protein</fullName>
    </submittedName>
</protein>
<proteinExistence type="predicted"/>
<reference evidence="1" key="2">
    <citation type="submission" date="2020-02" db="EMBL/GenBank/DDBJ databases">
        <title>Identification and distribution of gene clusters putatively required for synthesis of sphingolipid metabolism inhibitors in phylogenetically diverse species of the filamentous fungus Fusarium.</title>
        <authorList>
            <person name="Kim H.-S."/>
            <person name="Busman M."/>
            <person name="Brown D.W."/>
            <person name="Divon H."/>
            <person name="Uhlig S."/>
            <person name="Proctor R.H."/>
        </authorList>
    </citation>
    <scope>NUCLEOTIDE SEQUENCE</scope>
    <source>
        <strain evidence="1">NRRL 25174</strain>
    </source>
</reference>
<organism evidence="1 2">
    <name type="scientific">Fusarium beomiforme</name>
    <dbReference type="NCBI Taxonomy" id="44412"/>
    <lineage>
        <taxon>Eukaryota</taxon>
        <taxon>Fungi</taxon>
        <taxon>Dikarya</taxon>
        <taxon>Ascomycota</taxon>
        <taxon>Pezizomycotina</taxon>
        <taxon>Sordariomycetes</taxon>
        <taxon>Hypocreomycetidae</taxon>
        <taxon>Hypocreales</taxon>
        <taxon>Nectriaceae</taxon>
        <taxon>Fusarium</taxon>
        <taxon>Fusarium burgessii species complex</taxon>
    </lineage>
</organism>
<dbReference type="EMBL" id="PVQB02000312">
    <property type="protein sequence ID" value="KAF4338971.1"/>
    <property type="molecule type" value="Genomic_DNA"/>
</dbReference>
<reference evidence="1" key="1">
    <citation type="journal article" date="2017" name="Mycologia">
        <title>Fusarium algeriense, sp. nov., a novel toxigenic crown rot pathogen of durum wheat from Algeria is nested in the Fusarium burgessii species complex.</title>
        <authorList>
            <person name="Laraba I."/>
            <person name="Keddad A."/>
            <person name="Boureghda H."/>
            <person name="Abdallah N."/>
            <person name="Vaughan M.M."/>
            <person name="Proctor R.H."/>
            <person name="Busman M."/>
            <person name="O'Donnell K."/>
        </authorList>
    </citation>
    <scope>NUCLEOTIDE SEQUENCE</scope>
    <source>
        <strain evidence="1">NRRL 25174</strain>
    </source>
</reference>
<comment type="caution">
    <text evidence="1">The sequence shown here is derived from an EMBL/GenBank/DDBJ whole genome shotgun (WGS) entry which is preliminary data.</text>
</comment>
<dbReference type="Proteomes" id="UP000730481">
    <property type="component" value="Unassembled WGS sequence"/>
</dbReference>
<sequence length="110" mass="12344">MKRSATDKVPLRSTVDMESITMHDRIDEINCRWRIRHAAQVPSGWWLNRAAVELLRLGGIDPVTTPSYTRLHQEMSDKAESNAESITSHSLAVCRAAGCNPNRANTSIRD</sequence>
<evidence type="ECO:0000313" key="2">
    <source>
        <dbReference type="Proteomes" id="UP000730481"/>
    </source>
</evidence>
<keyword evidence="2" id="KW-1185">Reference proteome</keyword>